<dbReference type="OMA" id="FWASIEQ"/>
<gene>
    <name evidence="3" type="primary">LOC112540535</name>
</gene>
<dbReference type="SUPFAM" id="SSF51735">
    <property type="entry name" value="NAD(P)-binding Rossmann-fold domains"/>
    <property type="match status" value="1"/>
</dbReference>
<dbReference type="GeneID" id="112540535"/>
<name>A0A9F5IJC5_PYTBI</name>
<dbReference type="CDD" id="cd05325">
    <property type="entry name" value="carb_red_sniffer_like_SDR_c"/>
    <property type="match status" value="1"/>
</dbReference>
<accession>A0A9F5IJC5</accession>
<organism evidence="2 3">
    <name type="scientific">Python bivittatus</name>
    <name type="common">Burmese python</name>
    <name type="synonym">Python molurus bivittatus</name>
    <dbReference type="NCBI Taxonomy" id="176946"/>
    <lineage>
        <taxon>Eukaryota</taxon>
        <taxon>Metazoa</taxon>
        <taxon>Chordata</taxon>
        <taxon>Craniata</taxon>
        <taxon>Vertebrata</taxon>
        <taxon>Euteleostomi</taxon>
        <taxon>Lepidosauria</taxon>
        <taxon>Squamata</taxon>
        <taxon>Bifurcata</taxon>
        <taxon>Unidentata</taxon>
        <taxon>Episquamata</taxon>
        <taxon>Toxicofera</taxon>
        <taxon>Serpentes</taxon>
        <taxon>Henophidia</taxon>
        <taxon>Pythonidae</taxon>
        <taxon>Python</taxon>
    </lineage>
</organism>
<dbReference type="PANTHER" id="PTHR43544">
    <property type="entry name" value="SHORT-CHAIN DEHYDROGENASE/REDUCTASE"/>
    <property type="match status" value="1"/>
</dbReference>
<dbReference type="InterPro" id="IPR051468">
    <property type="entry name" value="Fungal_SecMetab_SDRs"/>
</dbReference>
<dbReference type="Proteomes" id="UP000695026">
    <property type="component" value="Unplaced"/>
</dbReference>
<keyword evidence="2" id="KW-1185">Reference proteome</keyword>
<protein>
    <submittedName>
        <fullName evidence="3">Uncharacterized protein LOC112540535</fullName>
    </submittedName>
</protein>
<comment type="similarity">
    <text evidence="1">Belongs to the short-chain dehydrogenases/reductases (SDR) family.</text>
</comment>
<evidence type="ECO:0000256" key="1">
    <source>
        <dbReference type="RuleBase" id="RU000363"/>
    </source>
</evidence>
<evidence type="ECO:0000313" key="2">
    <source>
        <dbReference type="Proteomes" id="UP000695026"/>
    </source>
</evidence>
<dbReference type="AlphaFoldDB" id="A0A9F5IJC5"/>
<dbReference type="KEGG" id="pbi:112540535"/>
<sequence length="251" mass="26870">MVTGSNRGIGLGLVKEFVKMNHPPNHIFATCRNLTGSEAKALQDLATKHPNVHVVQLDVTDHSSVKAAVSVVESHLKGQGLNLLINNAGRNSQTPFLEDVDQQDMLLTYNTNTVGPLLIVKEFLPLLKKAAKETASKDLGGNKAVVINISSFIGSIGQGFTTTITPVPPLYAYRASKAALNMIMACLAVELKKDGILCALIHPGWVKTDVGSEEAPLMVQNSVEGMLKVIANLKSSSSGAFLDWEGNEVAW</sequence>
<dbReference type="RefSeq" id="XP_025021900.1">
    <property type="nucleotide sequence ID" value="XM_025166132.1"/>
</dbReference>
<proteinExistence type="inferred from homology"/>
<dbReference type="PANTHER" id="PTHR43544:SF37">
    <property type="entry name" value="C-FACTOR-LIKE"/>
    <property type="match status" value="1"/>
</dbReference>
<dbReference type="GO" id="GO:0005737">
    <property type="term" value="C:cytoplasm"/>
    <property type="evidence" value="ECO:0007669"/>
    <property type="project" value="TreeGrafter"/>
</dbReference>
<dbReference type="InterPro" id="IPR002347">
    <property type="entry name" value="SDR_fam"/>
</dbReference>
<dbReference type="Gene3D" id="3.40.50.720">
    <property type="entry name" value="NAD(P)-binding Rossmann-like Domain"/>
    <property type="match status" value="1"/>
</dbReference>
<dbReference type="Pfam" id="PF00106">
    <property type="entry name" value="adh_short"/>
    <property type="match status" value="1"/>
</dbReference>
<dbReference type="PRINTS" id="PR00080">
    <property type="entry name" value="SDRFAMILY"/>
</dbReference>
<dbReference type="InterPro" id="IPR036291">
    <property type="entry name" value="NAD(P)-bd_dom_sf"/>
</dbReference>
<reference evidence="3" key="1">
    <citation type="submission" date="2025-08" db="UniProtKB">
        <authorList>
            <consortium name="RefSeq"/>
        </authorList>
    </citation>
    <scope>IDENTIFICATION</scope>
    <source>
        <tissue evidence="3">Liver</tissue>
    </source>
</reference>
<dbReference type="PRINTS" id="PR00081">
    <property type="entry name" value="GDHRDH"/>
</dbReference>
<evidence type="ECO:0000313" key="3">
    <source>
        <dbReference type="RefSeq" id="XP_025021900.1"/>
    </source>
</evidence>
<dbReference type="OrthoDB" id="7289984at2759"/>
<dbReference type="GO" id="GO:0016491">
    <property type="term" value="F:oxidoreductase activity"/>
    <property type="evidence" value="ECO:0007669"/>
    <property type="project" value="TreeGrafter"/>
</dbReference>